<proteinExistence type="predicted"/>
<name>A0ABP0M0A2_9DINO</name>
<keyword evidence="3" id="KW-1185">Reference proteome</keyword>
<dbReference type="Proteomes" id="UP001642484">
    <property type="component" value="Unassembled WGS sequence"/>
</dbReference>
<comment type="caution">
    <text evidence="2">The sequence shown here is derived from an EMBL/GenBank/DDBJ whole genome shotgun (WGS) entry which is preliminary data.</text>
</comment>
<gene>
    <name evidence="1" type="ORF">CCMP2556_LOCUS23088</name>
    <name evidence="2" type="ORF">CCMP2556_LOCUS23089</name>
</gene>
<protein>
    <submittedName>
        <fullName evidence="2">Uncharacterized protein</fullName>
    </submittedName>
</protein>
<reference evidence="2 3" key="1">
    <citation type="submission" date="2024-02" db="EMBL/GenBank/DDBJ databases">
        <authorList>
            <person name="Chen Y."/>
            <person name="Shah S."/>
            <person name="Dougan E. K."/>
            <person name="Thang M."/>
            <person name="Chan C."/>
        </authorList>
    </citation>
    <scope>NUCLEOTIDE SEQUENCE [LARGE SCALE GENOMIC DNA]</scope>
</reference>
<accession>A0ABP0M0A2</accession>
<evidence type="ECO:0000313" key="2">
    <source>
        <dbReference type="EMBL" id="CAK9043644.1"/>
    </source>
</evidence>
<sequence length="92" mass="9772">MLPGIFQCALNSSNAIAKAANELEVAATLAQFFQGGMTLNQALAKAKDGAIACQDSLDSIAYFVQHYAGKYFSCQLMIGAELMSAIATTNFR</sequence>
<organism evidence="2 3">
    <name type="scientific">Durusdinium trenchii</name>
    <dbReference type="NCBI Taxonomy" id="1381693"/>
    <lineage>
        <taxon>Eukaryota</taxon>
        <taxon>Sar</taxon>
        <taxon>Alveolata</taxon>
        <taxon>Dinophyceae</taxon>
        <taxon>Suessiales</taxon>
        <taxon>Symbiodiniaceae</taxon>
        <taxon>Durusdinium</taxon>
    </lineage>
</organism>
<dbReference type="EMBL" id="CAXAMN010014528">
    <property type="protein sequence ID" value="CAK9043641.1"/>
    <property type="molecule type" value="Genomic_DNA"/>
</dbReference>
<evidence type="ECO:0000313" key="3">
    <source>
        <dbReference type="Proteomes" id="UP001642484"/>
    </source>
</evidence>
<dbReference type="EMBL" id="CAXAMN010014529">
    <property type="protein sequence ID" value="CAK9043644.1"/>
    <property type="molecule type" value="Genomic_DNA"/>
</dbReference>
<feature type="non-terminal residue" evidence="2">
    <location>
        <position position="92"/>
    </location>
</feature>
<evidence type="ECO:0000313" key="1">
    <source>
        <dbReference type="EMBL" id="CAK9043641.1"/>
    </source>
</evidence>